<protein>
    <submittedName>
        <fullName evidence="1">Uncharacterized protein</fullName>
    </submittedName>
</protein>
<gene>
    <name evidence="1" type="ORF">AVDCRST_MAG29-148</name>
</gene>
<dbReference type="EMBL" id="CADCUG010000012">
    <property type="protein sequence ID" value="CAA9316436.1"/>
    <property type="molecule type" value="Genomic_DNA"/>
</dbReference>
<name>A0A6J4KWH7_9ACTN</name>
<dbReference type="AlphaFoldDB" id="A0A6J4KWH7"/>
<sequence>CISCMKTWRARIVASASSRRSKLARATSLLWRSGSAARPSAPPCKLACTSPGRC</sequence>
<evidence type="ECO:0000313" key="1">
    <source>
        <dbReference type="EMBL" id="CAA9316436.1"/>
    </source>
</evidence>
<organism evidence="1">
    <name type="scientific">uncultured Nocardioidaceae bacterium</name>
    <dbReference type="NCBI Taxonomy" id="253824"/>
    <lineage>
        <taxon>Bacteria</taxon>
        <taxon>Bacillati</taxon>
        <taxon>Actinomycetota</taxon>
        <taxon>Actinomycetes</taxon>
        <taxon>Propionibacteriales</taxon>
        <taxon>Nocardioidaceae</taxon>
        <taxon>environmental samples</taxon>
    </lineage>
</organism>
<reference evidence="1" key="1">
    <citation type="submission" date="2020-02" db="EMBL/GenBank/DDBJ databases">
        <authorList>
            <person name="Meier V. D."/>
        </authorList>
    </citation>
    <scope>NUCLEOTIDE SEQUENCE</scope>
    <source>
        <strain evidence="1">AVDCRST_MAG29</strain>
    </source>
</reference>
<feature type="non-terminal residue" evidence="1">
    <location>
        <position position="1"/>
    </location>
</feature>
<proteinExistence type="predicted"/>
<feature type="non-terminal residue" evidence="1">
    <location>
        <position position="54"/>
    </location>
</feature>
<accession>A0A6J4KWH7</accession>